<reference evidence="9 10" key="1">
    <citation type="submission" date="2019-11" db="EMBL/GenBank/DDBJ databases">
        <title>Draft genome sequence of Blautia luti DSM 14534T, isolated from human stool.</title>
        <authorList>
            <person name="Ortiz R."/>
            <person name="Melis-Arcos F."/>
            <person name="Covarrubias P."/>
            <person name="Cardenas J.P."/>
            <person name="Perez-Donoso J."/>
            <person name="Almonacid D."/>
        </authorList>
    </citation>
    <scope>NUCLEOTIDE SEQUENCE [LARGE SCALE GENOMIC DNA]</scope>
    <source>
        <strain evidence="9 10">DSM 14534</strain>
    </source>
</reference>
<dbReference type="GO" id="GO:0015833">
    <property type="term" value="P:peptide transport"/>
    <property type="evidence" value="ECO:0007669"/>
    <property type="project" value="InterPro"/>
</dbReference>
<dbReference type="NCBIfam" id="TIGR01727">
    <property type="entry name" value="oligo_HPY"/>
    <property type="match status" value="1"/>
</dbReference>
<dbReference type="SUPFAM" id="SSF52540">
    <property type="entry name" value="P-loop containing nucleoside triphosphate hydrolases"/>
    <property type="match status" value="1"/>
</dbReference>
<dbReference type="RefSeq" id="WP_118508790.1">
    <property type="nucleotide sequence ID" value="NZ_WMBC01000002.1"/>
</dbReference>
<feature type="domain" description="ABC transporter" evidence="8">
    <location>
        <begin position="5"/>
        <end position="256"/>
    </location>
</feature>
<comment type="subcellular location">
    <subcellularLocation>
        <location evidence="1">Cell membrane</location>
        <topology evidence="1">Peripheral membrane protein</topology>
    </subcellularLocation>
</comment>
<evidence type="ECO:0000256" key="6">
    <source>
        <dbReference type="ARBA" id="ARBA00022840"/>
    </source>
</evidence>
<dbReference type="Proteomes" id="UP000437824">
    <property type="component" value="Unassembled WGS sequence"/>
</dbReference>
<evidence type="ECO:0000313" key="9">
    <source>
        <dbReference type="EMBL" id="MTD60514.1"/>
    </source>
</evidence>
<dbReference type="InterPro" id="IPR027417">
    <property type="entry name" value="P-loop_NTPase"/>
</dbReference>
<dbReference type="InterPro" id="IPR017871">
    <property type="entry name" value="ABC_transporter-like_CS"/>
</dbReference>
<organism evidence="9 10">
    <name type="scientific">Blautia luti DSM 14534 = JCM 17040</name>
    <dbReference type="NCBI Taxonomy" id="649762"/>
    <lineage>
        <taxon>Bacteria</taxon>
        <taxon>Bacillati</taxon>
        <taxon>Bacillota</taxon>
        <taxon>Clostridia</taxon>
        <taxon>Lachnospirales</taxon>
        <taxon>Lachnospiraceae</taxon>
        <taxon>Blautia</taxon>
    </lineage>
</organism>
<evidence type="ECO:0000256" key="7">
    <source>
        <dbReference type="ARBA" id="ARBA00023136"/>
    </source>
</evidence>
<evidence type="ECO:0000256" key="1">
    <source>
        <dbReference type="ARBA" id="ARBA00004202"/>
    </source>
</evidence>
<dbReference type="CDD" id="cd03257">
    <property type="entry name" value="ABC_NikE_OppD_transporters"/>
    <property type="match status" value="1"/>
</dbReference>
<dbReference type="FunFam" id="3.40.50.300:FF:000016">
    <property type="entry name" value="Oligopeptide ABC transporter ATP-binding component"/>
    <property type="match status" value="1"/>
</dbReference>
<name>A0A844GKE0_9FIRM</name>
<dbReference type="Gene3D" id="3.40.50.300">
    <property type="entry name" value="P-loop containing nucleotide triphosphate hydrolases"/>
    <property type="match status" value="1"/>
</dbReference>
<evidence type="ECO:0000256" key="2">
    <source>
        <dbReference type="ARBA" id="ARBA00005417"/>
    </source>
</evidence>
<dbReference type="InterPro" id="IPR013563">
    <property type="entry name" value="Oligopep_ABC_C"/>
</dbReference>
<keyword evidence="3" id="KW-0813">Transport</keyword>
<evidence type="ECO:0000256" key="4">
    <source>
        <dbReference type="ARBA" id="ARBA00022475"/>
    </source>
</evidence>
<dbReference type="GO" id="GO:0016887">
    <property type="term" value="F:ATP hydrolysis activity"/>
    <property type="evidence" value="ECO:0007669"/>
    <property type="project" value="InterPro"/>
</dbReference>
<gene>
    <name evidence="9" type="ORF">GKZ57_04385</name>
</gene>
<keyword evidence="4" id="KW-1003">Cell membrane</keyword>
<comment type="caution">
    <text evidence="9">The sequence shown here is derived from an EMBL/GenBank/DDBJ whole genome shotgun (WGS) entry which is preliminary data.</text>
</comment>
<evidence type="ECO:0000256" key="5">
    <source>
        <dbReference type="ARBA" id="ARBA00022741"/>
    </source>
</evidence>
<dbReference type="SMART" id="SM00382">
    <property type="entry name" value="AAA"/>
    <property type="match status" value="1"/>
</dbReference>
<dbReference type="EMBL" id="WMBC01000002">
    <property type="protein sequence ID" value="MTD60514.1"/>
    <property type="molecule type" value="Genomic_DNA"/>
</dbReference>
<dbReference type="PROSITE" id="PS00211">
    <property type="entry name" value="ABC_TRANSPORTER_1"/>
    <property type="match status" value="1"/>
</dbReference>
<dbReference type="Pfam" id="PF08352">
    <property type="entry name" value="oligo_HPY"/>
    <property type="match status" value="1"/>
</dbReference>
<keyword evidence="6 9" id="KW-0067">ATP-binding</keyword>
<dbReference type="InterPro" id="IPR003439">
    <property type="entry name" value="ABC_transporter-like_ATP-bd"/>
</dbReference>
<dbReference type="Pfam" id="PF00005">
    <property type="entry name" value="ABC_tran"/>
    <property type="match status" value="1"/>
</dbReference>
<accession>A0A844GKE0</accession>
<dbReference type="PANTHER" id="PTHR43297">
    <property type="entry name" value="OLIGOPEPTIDE TRANSPORT ATP-BINDING PROTEIN APPD"/>
    <property type="match status" value="1"/>
</dbReference>
<dbReference type="GO" id="GO:0005524">
    <property type="term" value="F:ATP binding"/>
    <property type="evidence" value="ECO:0007669"/>
    <property type="project" value="UniProtKB-KW"/>
</dbReference>
<dbReference type="PANTHER" id="PTHR43297:SF2">
    <property type="entry name" value="DIPEPTIDE TRANSPORT ATP-BINDING PROTEIN DPPD"/>
    <property type="match status" value="1"/>
</dbReference>
<sequence length="335" mass="37225">MEEILKVEDLSIIYKTDLETVYAVNGISFSLKQGETMGLVGETGAGKTTTAMGIMGLLPKRTARITSGQILFENQNVCTLKEREMERIRGQKISMIFQDPMTALNPVLTVGDQIGEALYLHNEEGLSQKEIDKKTEETLELVGIPKERKNDYPYQFSGGMRQRVVIAIALVCNPKLLIADEPTTALDVTIQAQILSMICDLQRKYGTSVIMITHDLGVVAETCDKVGIMYAGEIVEYGTLEDIFTGENHHPYTTGLFGSIPNLQENARRLHPIEGLMPDPTNLSKGCNFAPRCSHCTELCKNKQPEVWEKDGHQIRCHLFSSPEMNSENAKEAGK</sequence>
<proteinExistence type="inferred from homology"/>
<dbReference type="PROSITE" id="PS50893">
    <property type="entry name" value="ABC_TRANSPORTER_2"/>
    <property type="match status" value="1"/>
</dbReference>
<keyword evidence="7" id="KW-0472">Membrane</keyword>
<dbReference type="InterPro" id="IPR003593">
    <property type="entry name" value="AAA+_ATPase"/>
</dbReference>
<evidence type="ECO:0000313" key="10">
    <source>
        <dbReference type="Proteomes" id="UP000437824"/>
    </source>
</evidence>
<evidence type="ECO:0000256" key="3">
    <source>
        <dbReference type="ARBA" id="ARBA00022448"/>
    </source>
</evidence>
<dbReference type="GO" id="GO:0005886">
    <property type="term" value="C:plasma membrane"/>
    <property type="evidence" value="ECO:0007669"/>
    <property type="project" value="UniProtKB-SubCell"/>
</dbReference>
<keyword evidence="5" id="KW-0547">Nucleotide-binding</keyword>
<comment type="similarity">
    <text evidence="2">Belongs to the ABC transporter superfamily.</text>
</comment>
<protein>
    <submittedName>
        <fullName evidence="9">ATP-binding cassette domain-containing protein</fullName>
    </submittedName>
</protein>
<dbReference type="AlphaFoldDB" id="A0A844GKE0"/>
<dbReference type="InterPro" id="IPR050388">
    <property type="entry name" value="ABC_Ni/Peptide_Import"/>
</dbReference>
<evidence type="ECO:0000259" key="8">
    <source>
        <dbReference type="PROSITE" id="PS50893"/>
    </source>
</evidence>